<dbReference type="GO" id="GO:0005829">
    <property type="term" value="C:cytosol"/>
    <property type="evidence" value="ECO:0007669"/>
    <property type="project" value="TreeGrafter"/>
</dbReference>
<dbReference type="FunFam" id="2.30.38.10:FF:000001">
    <property type="entry name" value="Non-ribosomal peptide synthetase PvdI"/>
    <property type="match status" value="1"/>
</dbReference>
<dbReference type="InterPro" id="IPR000873">
    <property type="entry name" value="AMP-dep_synth/lig_dom"/>
</dbReference>
<dbReference type="InterPro" id="IPR036736">
    <property type="entry name" value="ACP-like_sf"/>
</dbReference>
<dbReference type="CDD" id="cd05930">
    <property type="entry name" value="A_NRPS"/>
    <property type="match status" value="1"/>
</dbReference>
<protein>
    <submittedName>
        <fullName evidence="5">Amino acid adenylation domain-containing protein</fullName>
    </submittedName>
</protein>
<dbReference type="InterPro" id="IPR010071">
    <property type="entry name" value="AA_adenyl_dom"/>
</dbReference>
<reference evidence="5 6" key="1">
    <citation type="submission" date="2019-11" db="EMBL/GenBank/DDBJ databases">
        <authorList>
            <person name="Cao P."/>
        </authorList>
    </citation>
    <scope>NUCLEOTIDE SEQUENCE [LARGE SCALE GENOMIC DNA]</scope>
    <source>
        <strain evidence="5 6">NEAU-AAG5</strain>
    </source>
</reference>
<dbReference type="PANTHER" id="PTHR45527">
    <property type="entry name" value="NONRIBOSOMAL PEPTIDE SYNTHETASE"/>
    <property type="match status" value="1"/>
</dbReference>
<dbReference type="InterPro" id="IPR020459">
    <property type="entry name" value="AMP-binding"/>
</dbReference>
<dbReference type="InterPro" id="IPR025110">
    <property type="entry name" value="AMP-bd_C"/>
</dbReference>
<comment type="cofactor">
    <cofactor evidence="1">
        <name>pantetheine 4'-phosphate</name>
        <dbReference type="ChEBI" id="CHEBI:47942"/>
    </cofactor>
</comment>
<accession>A0A7K1L4Y7</accession>
<dbReference type="AlphaFoldDB" id="A0A7K1L4Y7"/>
<dbReference type="InterPro" id="IPR009081">
    <property type="entry name" value="PP-bd_ACP"/>
</dbReference>
<dbReference type="GO" id="GO:0031177">
    <property type="term" value="F:phosphopantetheine binding"/>
    <property type="evidence" value="ECO:0007669"/>
    <property type="project" value="TreeGrafter"/>
</dbReference>
<dbReference type="PROSITE" id="PS00455">
    <property type="entry name" value="AMP_BINDING"/>
    <property type="match status" value="1"/>
</dbReference>
<dbReference type="InterPro" id="IPR045851">
    <property type="entry name" value="AMP-bd_C_sf"/>
</dbReference>
<organism evidence="5 6">
    <name type="scientific">Actinomadura litoris</name>
    <dbReference type="NCBI Taxonomy" id="2678616"/>
    <lineage>
        <taxon>Bacteria</taxon>
        <taxon>Bacillati</taxon>
        <taxon>Actinomycetota</taxon>
        <taxon>Actinomycetes</taxon>
        <taxon>Streptosporangiales</taxon>
        <taxon>Thermomonosporaceae</taxon>
        <taxon>Actinomadura</taxon>
    </lineage>
</organism>
<name>A0A7K1L4Y7_9ACTN</name>
<dbReference type="Gene3D" id="2.30.38.10">
    <property type="entry name" value="Luciferase, Domain 3"/>
    <property type="match status" value="1"/>
</dbReference>
<evidence type="ECO:0000313" key="6">
    <source>
        <dbReference type="Proteomes" id="UP000432015"/>
    </source>
</evidence>
<comment type="caution">
    <text evidence="5">The sequence shown here is derived from an EMBL/GenBank/DDBJ whole genome shotgun (WGS) entry which is preliminary data.</text>
</comment>
<dbReference type="InterPro" id="IPR020845">
    <property type="entry name" value="AMP-binding_CS"/>
</dbReference>
<evidence type="ECO:0000313" key="5">
    <source>
        <dbReference type="EMBL" id="MUN39343.1"/>
    </source>
</evidence>
<evidence type="ECO:0000259" key="4">
    <source>
        <dbReference type="PROSITE" id="PS50075"/>
    </source>
</evidence>
<dbReference type="PRINTS" id="PR00154">
    <property type="entry name" value="AMPBINDING"/>
</dbReference>
<dbReference type="SUPFAM" id="SSF47336">
    <property type="entry name" value="ACP-like"/>
    <property type="match status" value="1"/>
</dbReference>
<evidence type="ECO:0000256" key="2">
    <source>
        <dbReference type="ARBA" id="ARBA00022450"/>
    </source>
</evidence>
<evidence type="ECO:0000256" key="1">
    <source>
        <dbReference type="ARBA" id="ARBA00001957"/>
    </source>
</evidence>
<dbReference type="PANTHER" id="PTHR45527:SF1">
    <property type="entry name" value="FATTY ACID SYNTHASE"/>
    <property type="match status" value="1"/>
</dbReference>
<keyword evidence="2" id="KW-0596">Phosphopantetheine</keyword>
<dbReference type="Pfam" id="PF13193">
    <property type="entry name" value="AMP-binding_C"/>
    <property type="match status" value="1"/>
</dbReference>
<dbReference type="EMBL" id="WOFH01000008">
    <property type="protein sequence ID" value="MUN39343.1"/>
    <property type="molecule type" value="Genomic_DNA"/>
</dbReference>
<dbReference type="NCBIfam" id="TIGR01733">
    <property type="entry name" value="AA-adenyl-dom"/>
    <property type="match status" value="1"/>
</dbReference>
<dbReference type="SUPFAM" id="SSF56801">
    <property type="entry name" value="Acetyl-CoA synthetase-like"/>
    <property type="match status" value="1"/>
</dbReference>
<proteinExistence type="predicted"/>
<dbReference type="Gene3D" id="3.40.50.980">
    <property type="match status" value="2"/>
</dbReference>
<keyword evidence="6" id="KW-1185">Reference proteome</keyword>
<dbReference type="PROSITE" id="PS50075">
    <property type="entry name" value="CARRIER"/>
    <property type="match status" value="1"/>
</dbReference>
<dbReference type="Pfam" id="PF00501">
    <property type="entry name" value="AMP-binding"/>
    <property type="match status" value="1"/>
</dbReference>
<dbReference type="Gene3D" id="1.10.1200.10">
    <property type="entry name" value="ACP-like"/>
    <property type="match status" value="1"/>
</dbReference>
<dbReference type="Proteomes" id="UP000432015">
    <property type="component" value="Unassembled WGS sequence"/>
</dbReference>
<feature type="domain" description="Carrier" evidence="4">
    <location>
        <begin position="496"/>
        <end position="568"/>
    </location>
</feature>
<sequence length="568" mass="59164">MFAARAAKDPDAPAVRDGDHTLTYADLDARSARLAGSLNARGIGRGHLVAVVLDRSADLVATLLGVLRSGAAYVPISPDDPSERTRFLLEDAAPTLVITSPRHAPGLRRVHDGPVLDGPPEPAETQAPLPRVTPSDAAYVIYTSGSTGRPKGVVVEHGALAAYLDHVVAAYPSIAERALLHSSVSFDMTVTTLYGPLVTGGAVEVVDLRALGADAARADGTGRPGLLKVTPSHLPLLTASPPWCSPTGHLVVGGEALTSAQLEAWWERHPDVTVVNEYGPTEAAVGCCAAHLRRGDLHGMSRVPIGRPTAGTRLHVLDERLEPVTGGASGELYIAGAQLARGYLGRPATTAAAFVADPSGPPGARMYRSGDLVRALPDGRLEYLGRVDDQVKLDGYRIEPGEIEVVLTEHPGVARAVVTARSACSGGPRRLVAHVVPAGDRLDLDDLRRHAADRLPAHMVPADLVPLPELPLTANGKVDTAALPAAPARTGNGGAAPGTAEEETLRALVADLTGAAAVGPDDDFFQLGGTSIGAAKLVTRARRASIPLTVQDVLTKRTVRRMLAQEGT</sequence>
<dbReference type="Gene3D" id="3.30.300.30">
    <property type="match status" value="1"/>
</dbReference>
<dbReference type="Pfam" id="PF00550">
    <property type="entry name" value="PP-binding"/>
    <property type="match status" value="1"/>
</dbReference>
<evidence type="ECO:0000256" key="3">
    <source>
        <dbReference type="ARBA" id="ARBA00022553"/>
    </source>
</evidence>
<dbReference type="FunFam" id="3.40.50.980:FF:000001">
    <property type="entry name" value="Non-ribosomal peptide synthetase"/>
    <property type="match status" value="1"/>
</dbReference>
<keyword evidence="3" id="KW-0597">Phosphoprotein</keyword>
<dbReference type="GO" id="GO:0044550">
    <property type="term" value="P:secondary metabolite biosynthetic process"/>
    <property type="evidence" value="ECO:0007669"/>
    <property type="project" value="TreeGrafter"/>
</dbReference>
<dbReference type="GO" id="GO:0043041">
    <property type="term" value="P:amino acid activation for nonribosomal peptide biosynthetic process"/>
    <property type="evidence" value="ECO:0007669"/>
    <property type="project" value="TreeGrafter"/>
</dbReference>
<gene>
    <name evidence="5" type="ORF">GNZ18_22465</name>
</gene>